<dbReference type="InterPro" id="IPR050738">
    <property type="entry name" value="Sulfatase"/>
</dbReference>
<feature type="chain" id="PRO_5004073165" evidence="6">
    <location>
        <begin position="26"/>
        <end position="498"/>
    </location>
</feature>
<dbReference type="Pfam" id="PF00884">
    <property type="entry name" value="Sulfatase"/>
    <property type="match status" value="1"/>
</dbReference>
<dbReference type="InterPro" id="IPR024607">
    <property type="entry name" value="Sulfatase_CS"/>
</dbReference>
<dbReference type="PANTHER" id="PTHR42693">
    <property type="entry name" value="ARYLSULFATASE FAMILY MEMBER"/>
    <property type="match status" value="1"/>
</dbReference>
<protein>
    <submittedName>
        <fullName evidence="8">N-acetylgalactosamine 6-sulfate sulfatase (GALNS)</fullName>
    </submittedName>
</protein>
<dbReference type="Proteomes" id="UP000011885">
    <property type="component" value="Unassembled WGS sequence"/>
</dbReference>
<evidence type="ECO:0000313" key="9">
    <source>
        <dbReference type="Proteomes" id="UP000011885"/>
    </source>
</evidence>
<dbReference type="PATRIC" id="fig|1263870.3.peg.3215"/>
<evidence type="ECO:0000313" key="8">
    <source>
        <dbReference type="EMBL" id="EMI55564.1"/>
    </source>
</evidence>
<dbReference type="Gene3D" id="3.30.1120.10">
    <property type="match status" value="1"/>
</dbReference>
<evidence type="ECO:0000259" key="7">
    <source>
        <dbReference type="Pfam" id="PF00884"/>
    </source>
</evidence>
<keyword evidence="3" id="KW-0378">Hydrolase</keyword>
<keyword evidence="2" id="KW-0479">Metal-binding</keyword>
<feature type="domain" description="Sulfatase N-terminal" evidence="7">
    <location>
        <begin position="40"/>
        <end position="360"/>
    </location>
</feature>
<keyword evidence="6" id="KW-0732">Signal</keyword>
<dbReference type="AlphaFoldDB" id="M5U2Q3"/>
<feature type="compositionally biased region" description="Polar residues" evidence="5">
    <location>
        <begin position="293"/>
        <end position="311"/>
    </location>
</feature>
<evidence type="ECO:0000256" key="5">
    <source>
        <dbReference type="SAM" id="MobiDB-lite"/>
    </source>
</evidence>
<dbReference type="GO" id="GO:0004065">
    <property type="term" value="F:arylsulfatase activity"/>
    <property type="evidence" value="ECO:0007669"/>
    <property type="project" value="TreeGrafter"/>
</dbReference>
<dbReference type="SUPFAM" id="SSF53649">
    <property type="entry name" value="Alkaline phosphatase-like"/>
    <property type="match status" value="1"/>
</dbReference>
<comment type="similarity">
    <text evidence="1">Belongs to the sulfatase family.</text>
</comment>
<sequence>MWLGWMVRPVASLLLALSVCLVAVAQQPIGSGRHATGERPNIVVILADDMGFADTGFTGSTDIETPHLNALAASGVTFTSGYVTHPYCGPSRAGLLAGRYQHRFGFETNPAYDPSNPYMGIDVNETLFPERLRRAGYRTGMVGKWHLGAAAPFHPNKRGFDYFYGFLGGGHDYFRIDLRQPVKEGYTEALERNGLPAVFDGYLTTALSRDAADFVDRNAEKPFFLYVAYNAPHAPLQAPDELLQKYSHIEDTKRRRYAAMVDAMDAGIGMIMESLQRNDVRDNTLVFFLSDNGGPQASPNKPSSWNGSSNGEFRGGKGNLYDGGVHVPFVASWPNHFPHGAVCDRPVISLDIAATAVALATGSEELPRKLEGVNLVPIVKQPEAGPKSRYLYWRESGVRWSILDDKRNKHVLDRPNRSPELFHLATDVSEQNDRVKEEPEIAEQLRNAWLEWNEANVASRLNNYKGYHKLRDQFFLDSIPAKAKKEGYSPEPIPTFPK</sequence>
<evidence type="ECO:0000256" key="2">
    <source>
        <dbReference type="ARBA" id="ARBA00022723"/>
    </source>
</evidence>
<organism evidence="8 9">
    <name type="scientific">Rhodopirellula sallentina SM41</name>
    <dbReference type="NCBI Taxonomy" id="1263870"/>
    <lineage>
        <taxon>Bacteria</taxon>
        <taxon>Pseudomonadati</taxon>
        <taxon>Planctomycetota</taxon>
        <taxon>Planctomycetia</taxon>
        <taxon>Pirellulales</taxon>
        <taxon>Pirellulaceae</taxon>
        <taxon>Rhodopirellula</taxon>
    </lineage>
</organism>
<evidence type="ECO:0000256" key="3">
    <source>
        <dbReference type="ARBA" id="ARBA00022801"/>
    </source>
</evidence>
<evidence type="ECO:0000256" key="4">
    <source>
        <dbReference type="ARBA" id="ARBA00022837"/>
    </source>
</evidence>
<feature type="region of interest" description="Disordered" evidence="5">
    <location>
        <begin position="291"/>
        <end position="311"/>
    </location>
</feature>
<accession>M5U2Q3</accession>
<dbReference type="Gene3D" id="3.40.720.10">
    <property type="entry name" value="Alkaline Phosphatase, subunit A"/>
    <property type="match status" value="1"/>
</dbReference>
<dbReference type="GO" id="GO:0046872">
    <property type="term" value="F:metal ion binding"/>
    <property type="evidence" value="ECO:0007669"/>
    <property type="project" value="UniProtKB-KW"/>
</dbReference>
<dbReference type="PANTHER" id="PTHR42693:SF53">
    <property type="entry name" value="ENDO-4-O-SULFATASE"/>
    <property type="match status" value="1"/>
</dbReference>
<dbReference type="PROSITE" id="PS00149">
    <property type="entry name" value="SULFATASE_2"/>
    <property type="match status" value="1"/>
</dbReference>
<dbReference type="EMBL" id="ANOH01000209">
    <property type="protein sequence ID" value="EMI55564.1"/>
    <property type="molecule type" value="Genomic_DNA"/>
</dbReference>
<keyword evidence="9" id="KW-1185">Reference proteome</keyword>
<reference evidence="8 9" key="1">
    <citation type="journal article" date="2013" name="Mar. Genomics">
        <title>Expression of sulfatases in Rhodopirellula baltica and the diversity of sulfatases in the genus Rhodopirellula.</title>
        <authorList>
            <person name="Wegner C.E."/>
            <person name="Richter-Heitmann T."/>
            <person name="Klindworth A."/>
            <person name="Klockow C."/>
            <person name="Richter M."/>
            <person name="Achstetter T."/>
            <person name="Glockner F.O."/>
            <person name="Harder J."/>
        </authorList>
    </citation>
    <scope>NUCLEOTIDE SEQUENCE [LARGE SCALE GENOMIC DNA]</scope>
    <source>
        <strain evidence="8 9">SM41</strain>
    </source>
</reference>
<name>M5U2Q3_9BACT</name>
<dbReference type="InterPro" id="IPR017850">
    <property type="entry name" value="Alkaline_phosphatase_core_sf"/>
</dbReference>
<evidence type="ECO:0000256" key="1">
    <source>
        <dbReference type="ARBA" id="ARBA00008779"/>
    </source>
</evidence>
<keyword evidence="4" id="KW-0106">Calcium</keyword>
<dbReference type="InterPro" id="IPR000917">
    <property type="entry name" value="Sulfatase_N"/>
</dbReference>
<feature type="signal peptide" evidence="6">
    <location>
        <begin position="1"/>
        <end position="25"/>
    </location>
</feature>
<evidence type="ECO:0000256" key="6">
    <source>
        <dbReference type="SAM" id="SignalP"/>
    </source>
</evidence>
<gene>
    <name evidence="8" type="ORF">RSSM_03024</name>
</gene>
<comment type="caution">
    <text evidence="8">The sequence shown here is derived from an EMBL/GenBank/DDBJ whole genome shotgun (WGS) entry which is preliminary data.</text>
</comment>
<proteinExistence type="inferred from homology"/>